<dbReference type="RefSeq" id="WP_012680839.1">
    <property type="nucleotide sequence ID" value="NC_012483.1"/>
</dbReference>
<accession>C1F0U8</accession>
<proteinExistence type="inferred from homology"/>
<protein>
    <submittedName>
        <fullName evidence="3">Oxidoreductase, short chain dehydrogenase/reductase family</fullName>
    </submittedName>
</protein>
<gene>
    <name evidence="3" type="ordered locus">ACP_0445</name>
</gene>
<dbReference type="InterPro" id="IPR036291">
    <property type="entry name" value="NAD(P)-bd_dom_sf"/>
</dbReference>
<dbReference type="PANTHER" id="PTHR43639:SF1">
    <property type="entry name" value="SHORT-CHAIN DEHYDROGENASE_REDUCTASE FAMILY PROTEIN"/>
    <property type="match status" value="1"/>
</dbReference>
<dbReference type="eggNOG" id="COG1028">
    <property type="taxonomic scope" value="Bacteria"/>
</dbReference>
<sequence>MQQKQTAIVTGAAQGIGFAVVTAFLGRGYNVVANSRSFARSELTPAANLALVEGDVGAAETAHRIVSAAMSQFGSIDHVINNAGTFFSKPFVDYSMEDFHRLVSTNLDGFIFVTQAAVRQMLHQGRGGSVTSISAALADNPISGAPASVPMITKGGLNTITRSLAMEYAKQGIRFNAVAPGVVDTPLHAQRPREFLVARSPMGVISAPQEIADAVVFLAEAPSITGEILHVDGGAHSGKW</sequence>
<evidence type="ECO:0000313" key="4">
    <source>
        <dbReference type="Proteomes" id="UP000002207"/>
    </source>
</evidence>
<dbReference type="Proteomes" id="UP000002207">
    <property type="component" value="Chromosome"/>
</dbReference>
<dbReference type="OrthoDB" id="286404at2"/>
<dbReference type="KEGG" id="aca:ACP_0445"/>
<dbReference type="CDD" id="cd05233">
    <property type="entry name" value="SDR_c"/>
    <property type="match status" value="1"/>
</dbReference>
<dbReference type="PRINTS" id="PR00080">
    <property type="entry name" value="SDRFAMILY"/>
</dbReference>
<dbReference type="GO" id="GO:0016491">
    <property type="term" value="F:oxidoreductase activity"/>
    <property type="evidence" value="ECO:0007669"/>
    <property type="project" value="UniProtKB-KW"/>
</dbReference>
<dbReference type="AlphaFoldDB" id="C1F0U8"/>
<evidence type="ECO:0000256" key="2">
    <source>
        <dbReference type="ARBA" id="ARBA00023002"/>
    </source>
</evidence>
<comment type="similarity">
    <text evidence="1">Belongs to the short-chain dehydrogenases/reductases (SDR) family.</text>
</comment>
<keyword evidence="2" id="KW-0560">Oxidoreductase</keyword>
<organism evidence="3 4">
    <name type="scientific">Acidobacterium capsulatum (strain ATCC 51196 / DSM 11244 / BCRC 80197 / JCM 7670 / NBRC 15755 / NCIMB 13165 / 161)</name>
    <dbReference type="NCBI Taxonomy" id="240015"/>
    <lineage>
        <taxon>Bacteria</taxon>
        <taxon>Pseudomonadati</taxon>
        <taxon>Acidobacteriota</taxon>
        <taxon>Terriglobia</taxon>
        <taxon>Terriglobales</taxon>
        <taxon>Acidobacteriaceae</taxon>
        <taxon>Acidobacterium</taxon>
    </lineage>
</organism>
<dbReference type="PANTHER" id="PTHR43639">
    <property type="entry name" value="OXIDOREDUCTASE, SHORT-CHAIN DEHYDROGENASE/REDUCTASE FAMILY (AFU_ORTHOLOGUE AFUA_5G02870)"/>
    <property type="match status" value="1"/>
</dbReference>
<dbReference type="Pfam" id="PF13561">
    <property type="entry name" value="adh_short_C2"/>
    <property type="match status" value="1"/>
</dbReference>
<reference evidence="3 4" key="1">
    <citation type="journal article" date="2009" name="Appl. Environ. Microbiol.">
        <title>Three genomes from the phylum Acidobacteria provide insight into the lifestyles of these microorganisms in soils.</title>
        <authorList>
            <person name="Ward N.L."/>
            <person name="Challacombe J.F."/>
            <person name="Janssen P.H."/>
            <person name="Henrissat B."/>
            <person name="Coutinho P.M."/>
            <person name="Wu M."/>
            <person name="Xie G."/>
            <person name="Haft D.H."/>
            <person name="Sait M."/>
            <person name="Badger J."/>
            <person name="Barabote R.D."/>
            <person name="Bradley B."/>
            <person name="Brettin T.S."/>
            <person name="Brinkac L.M."/>
            <person name="Bruce D."/>
            <person name="Creasy T."/>
            <person name="Daugherty S.C."/>
            <person name="Davidsen T.M."/>
            <person name="DeBoy R.T."/>
            <person name="Detter J.C."/>
            <person name="Dodson R.J."/>
            <person name="Durkin A.S."/>
            <person name="Ganapathy A."/>
            <person name="Gwinn-Giglio M."/>
            <person name="Han C.S."/>
            <person name="Khouri H."/>
            <person name="Kiss H."/>
            <person name="Kothari S.P."/>
            <person name="Madupu R."/>
            <person name="Nelson K.E."/>
            <person name="Nelson W.C."/>
            <person name="Paulsen I."/>
            <person name="Penn K."/>
            <person name="Ren Q."/>
            <person name="Rosovitz M.J."/>
            <person name="Selengut J.D."/>
            <person name="Shrivastava S."/>
            <person name="Sullivan S.A."/>
            <person name="Tapia R."/>
            <person name="Thompson L.S."/>
            <person name="Watkins K.L."/>
            <person name="Yang Q."/>
            <person name="Yu C."/>
            <person name="Zafar N."/>
            <person name="Zhou L."/>
            <person name="Kuske C.R."/>
        </authorList>
    </citation>
    <scope>NUCLEOTIDE SEQUENCE [LARGE SCALE GENOMIC DNA]</scope>
    <source>
        <strain evidence="4">ATCC 51196 / DSM 11244 / BCRC 80197 / JCM 7670 / NBRC 15755 / NCIMB 13165 / 161</strain>
    </source>
</reference>
<dbReference type="PRINTS" id="PR00081">
    <property type="entry name" value="GDHRDH"/>
</dbReference>
<dbReference type="HOGENOM" id="CLU_010194_1_3_0"/>
<keyword evidence="4" id="KW-1185">Reference proteome</keyword>
<dbReference type="Gene3D" id="3.40.50.720">
    <property type="entry name" value="NAD(P)-binding Rossmann-like Domain"/>
    <property type="match status" value="1"/>
</dbReference>
<dbReference type="InParanoid" id="C1F0U8"/>
<dbReference type="STRING" id="240015.ACP_0445"/>
<evidence type="ECO:0000256" key="1">
    <source>
        <dbReference type="ARBA" id="ARBA00006484"/>
    </source>
</evidence>
<dbReference type="InterPro" id="IPR002347">
    <property type="entry name" value="SDR_fam"/>
</dbReference>
<dbReference type="FunFam" id="3.40.50.720:FF:000084">
    <property type="entry name" value="Short-chain dehydrogenase reductase"/>
    <property type="match status" value="1"/>
</dbReference>
<name>C1F0U8_ACIC5</name>
<dbReference type="EMBL" id="CP001472">
    <property type="protein sequence ID" value="ACO31536.1"/>
    <property type="molecule type" value="Genomic_DNA"/>
</dbReference>
<dbReference type="SUPFAM" id="SSF51735">
    <property type="entry name" value="NAD(P)-binding Rossmann-fold domains"/>
    <property type="match status" value="1"/>
</dbReference>
<evidence type="ECO:0000313" key="3">
    <source>
        <dbReference type="EMBL" id="ACO31536.1"/>
    </source>
</evidence>